<proteinExistence type="predicted"/>
<reference evidence="2" key="1">
    <citation type="submission" date="2014-09" db="EMBL/GenBank/DDBJ databases">
        <authorList>
            <person name="Magalhaes I.L.F."/>
            <person name="Oliveira U."/>
            <person name="Santos F.R."/>
            <person name="Vidigal T.H.D.A."/>
            <person name="Brescovit A.D."/>
            <person name="Santos A.J."/>
        </authorList>
    </citation>
    <scope>NUCLEOTIDE SEQUENCE</scope>
    <source>
        <tissue evidence="2">Shoot tissue taken approximately 20 cm above the soil surface</tissue>
    </source>
</reference>
<evidence type="ECO:0000256" key="1">
    <source>
        <dbReference type="SAM" id="MobiDB-lite"/>
    </source>
</evidence>
<name>A0A0A9HBP9_ARUDO</name>
<evidence type="ECO:0000313" key="2">
    <source>
        <dbReference type="EMBL" id="JAE34157.1"/>
    </source>
</evidence>
<feature type="region of interest" description="Disordered" evidence="1">
    <location>
        <begin position="1"/>
        <end position="51"/>
    </location>
</feature>
<dbReference type="AlphaFoldDB" id="A0A0A9HBP9"/>
<dbReference type="EMBL" id="GBRH01163739">
    <property type="protein sequence ID" value="JAE34157.1"/>
    <property type="molecule type" value="Transcribed_RNA"/>
</dbReference>
<accession>A0A0A9HBP9</accession>
<reference evidence="2" key="2">
    <citation type="journal article" date="2015" name="Data Brief">
        <title>Shoot transcriptome of the giant reed, Arundo donax.</title>
        <authorList>
            <person name="Barrero R.A."/>
            <person name="Guerrero F.D."/>
            <person name="Moolhuijzen P."/>
            <person name="Goolsby J.A."/>
            <person name="Tidwell J."/>
            <person name="Bellgard S.E."/>
            <person name="Bellgard M.I."/>
        </authorList>
    </citation>
    <scope>NUCLEOTIDE SEQUENCE</scope>
    <source>
        <tissue evidence="2">Shoot tissue taken approximately 20 cm above the soil surface</tissue>
    </source>
</reference>
<protein>
    <submittedName>
        <fullName evidence="2">Uncharacterized protein</fullName>
    </submittedName>
</protein>
<organism evidence="2">
    <name type="scientific">Arundo donax</name>
    <name type="common">Giant reed</name>
    <name type="synonym">Donax arundinaceus</name>
    <dbReference type="NCBI Taxonomy" id="35708"/>
    <lineage>
        <taxon>Eukaryota</taxon>
        <taxon>Viridiplantae</taxon>
        <taxon>Streptophyta</taxon>
        <taxon>Embryophyta</taxon>
        <taxon>Tracheophyta</taxon>
        <taxon>Spermatophyta</taxon>
        <taxon>Magnoliopsida</taxon>
        <taxon>Liliopsida</taxon>
        <taxon>Poales</taxon>
        <taxon>Poaceae</taxon>
        <taxon>PACMAD clade</taxon>
        <taxon>Arundinoideae</taxon>
        <taxon>Arundineae</taxon>
        <taxon>Arundo</taxon>
    </lineage>
</organism>
<feature type="compositionally biased region" description="Basic residues" evidence="1">
    <location>
        <begin position="41"/>
        <end position="51"/>
    </location>
</feature>
<sequence>MIPSEANTLGDDAGPQPLRHATPPARRRHRSEALEDERGRAAAKLRRALRF</sequence>
<feature type="compositionally biased region" description="Basic and acidic residues" evidence="1">
    <location>
        <begin position="31"/>
        <end position="40"/>
    </location>
</feature>